<dbReference type="Pfam" id="PF00534">
    <property type="entry name" value="Glycos_transf_1"/>
    <property type="match status" value="1"/>
</dbReference>
<keyword evidence="3" id="KW-0808">Transferase</keyword>
<dbReference type="AlphaFoldDB" id="A0A1Z5HS33"/>
<reference evidence="4" key="1">
    <citation type="journal article" date="2017" name="Appl. Environ. Microbiol.">
        <title>Genomic Analysis of Calderihabitans maritimus KKC1, a Thermophilic, Hydrogenogenic, Carboxydotrophic Bacterium Isolated from Marine Sediment.</title>
        <authorList>
            <person name="Omae K."/>
            <person name="Yoneda Y."/>
            <person name="Fukuyama Y."/>
            <person name="Yoshida T."/>
            <person name="Sako Y."/>
        </authorList>
    </citation>
    <scope>NUCLEOTIDE SEQUENCE [LARGE SCALE GENOMIC DNA]</scope>
    <source>
        <strain evidence="4">KKC1</strain>
    </source>
</reference>
<organism evidence="3 4">
    <name type="scientific">Calderihabitans maritimus</name>
    <dbReference type="NCBI Taxonomy" id="1246530"/>
    <lineage>
        <taxon>Bacteria</taxon>
        <taxon>Bacillati</taxon>
        <taxon>Bacillota</taxon>
        <taxon>Clostridia</taxon>
        <taxon>Neomoorellales</taxon>
        <taxon>Calderihabitantaceae</taxon>
        <taxon>Calderihabitans</taxon>
    </lineage>
</organism>
<dbReference type="RefSeq" id="WP_088553514.1">
    <property type="nucleotide sequence ID" value="NZ_BDGJ01000051.1"/>
</dbReference>
<dbReference type="CDD" id="cd03801">
    <property type="entry name" value="GT4_PimA-like"/>
    <property type="match status" value="1"/>
</dbReference>
<dbReference type="PANTHER" id="PTHR45947:SF3">
    <property type="entry name" value="SULFOQUINOVOSYL TRANSFERASE SQD2"/>
    <property type="match status" value="1"/>
</dbReference>
<dbReference type="GO" id="GO:0016758">
    <property type="term" value="F:hexosyltransferase activity"/>
    <property type="evidence" value="ECO:0007669"/>
    <property type="project" value="TreeGrafter"/>
</dbReference>
<dbReference type="Gene3D" id="3.40.50.2000">
    <property type="entry name" value="Glycogen Phosphorylase B"/>
    <property type="match status" value="2"/>
</dbReference>
<keyword evidence="4" id="KW-1185">Reference proteome</keyword>
<name>A0A1Z5HS33_9FIRM</name>
<accession>A0A1Z5HS33</accession>
<comment type="caution">
    <text evidence="3">The sequence shown here is derived from an EMBL/GenBank/DDBJ whole genome shotgun (WGS) entry which is preliminary data.</text>
</comment>
<gene>
    <name evidence="3" type="ORF">KKC1_12490</name>
</gene>
<dbReference type="SUPFAM" id="SSF53756">
    <property type="entry name" value="UDP-Glycosyltransferase/glycogen phosphorylase"/>
    <property type="match status" value="1"/>
</dbReference>
<dbReference type="EMBL" id="BDGJ01000051">
    <property type="protein sequence ID" value="GAW92090.1"/>
    <property type="molecule type" value="Genomic_DNA"/>
</dbReference>
<sequence length="390" mass="44877">MRVAMLHWAFPPVIGGVETHLALLGPELVERGWEVFLLTNSVEGMADDYTWKGMEINRTPLMDLNSLSLVKIEVMADKIREKIYRFIEKVKPDLIHAHNMHYFSPVHAEVLFDIKRKMGIPLILTAHNVWEDQLWDQMCQLAGDWDAVIAVSHYIKEELIKAGYPADRIFTIHHGIDIDRFRPPTREEQEEILRVNPHFAGRRVIFHPARMSLDKGCHIGVRALALIVREFPEVLLVMAGTTKTVDWGNHQPHHVHRITAMVEELGLQNNVWVKFFPWEEMPRMYQASEIVIYPSCFQEPFGLVMLEAQATARPIIVSRAGGMPEVIKHGENGFVVEMNDHGQLAENCLYLLRNPELGRQIGSRGRTLVEKYYTKEIMTEKTSEVYKAVC</sequence>
<dbReference type="PANTHER" id="PTHR45947">
    <property type="entry name" value="SULFOQUINOVOSYL TRANSFERASE SQD2"/>
    <property type="match status" value="1"/>
</dbReference>
<evidence type="ECO:0000313" key="4">
    <source>
        <dbReference type="Proteomes" id="UP000197032"/>
    </source>
</evidence>
<dbReference type="Pfam" id="PF13439">
    <property type="entry name" value="Glyco_transf_4"/>
    <property type="match status" value="1"/>
</dbReference>
<feature type="domain" description="Glycosyl transferase family 1" evidence="1">
    <location>
        <begin position="189"/>
        <end position="366"/>
    </location>
</feature>
<dbReference type="InterPro" id="IPR001296">
    <property type="entry name" value="Glyco_trans_1"/>
</dbReference>
<evidence type="ECO:0000259" key="1">
    <source>
        <dbReference type="Pfam" id="PF00534"/>
    </source>
</evidence>
<dbReference type="InterPro" id="IPR028098">
    <property type="entry name" value="Glyco_trans_4-like_N"/>
</dbReference>
<protein>
    <submittedName>
        <fullName evidence="3">Glycosyltransferase</fullName>
    </submittedName>
</protein>
<feature type="domain" description="Glycosyltransferase subfamily 4-like N-terminal" evidence="2">
    <location>
        <begin position="14"/>
        <end position="180"/>
    </location>
</feature>
<evidence type="ECO:0000313" key="3">
    <source>
        <dbReference type="EMBL" id="GAW92090.1"/>
    </source>
</evidence>
<evidence type="ECO:0000259" key="2">
    <source>
        <dbReference type="Pfam" id="PF13439"/>
    </source>
</evidence>
<dbReference type="InterPro" id="IPR050194">
    <property type="entry name" value="Glycosyltransferase_grp1"/>
</dbReference>
<proteinExistence type="predicted"/>
<dbReference type="OrthoDB" id="9795068at2"/>
<dbReference type="Proteomes" id="UP000197032">
    <property type="component" value="Unassembled WGS sequence"/>
</dbReference>